<keyword evidence="3 6" id="KW-0812">Transmembrane</keyword>
<evidence type="ECO:0000256" key="5">
    <source>
        <dbReference type="ARBA" id="ARBA00023136"/>
    </source>
</evidence>
<evidence type="ECO:0000313" key="8">
    <source>
        <dbReference type="Proteomes" id="UP000008386"/>
    </source>
</evidence>
<feature type="transmembrane region" description="Helical" evidence="6">
    <location>
        <begin position="7"/>
        <end position="25"/>
    </location>
</feature>
<dbReference type="HOGENOM" id="CLU_036918_2_2_2"/>
<feature type="transmembrane region" description="Helical" evidence="6">
    <location>
        <begin position="156"/>
        <end position="173"/>
    </location>
</feature>
<evidence type="ECO:0000256" key="2">
    <source>
        <dbReference type="ARBA" id="ARBA00009012"/>
    </source>
</evidence>
<feature type="transmembrane region" description="Helical" evidence="6">
    <location>
        <begin position="213"/>
        <end position="231"/>
    </location>
</feature>
<sequence length="232" mass="23891">MEYTIPLLAALGYISYRMGALNLWGSLTAVLLGYAVLTLGGFLVFGAMLAFLVMGTAATRFRAREKMARGLLDEVQGRGMGNVLGNGLGPVLFLLLEHATSADYGWAAVFSAIATANADTLASEIGKVFGRKPRLITNLRPARPGEEGAISPEGELAALLGALSIGLFALPLTSHDASMLVAVTLGGFAGANVDSLIGAALEKKGYIGNNGTNFLATLAGGLVGMATFLLLA</sequence>
<name>F8AHK5_PYRYC</name>
<dbReference type="PANTHER" id="PTHR13353">
    <property type="entry name" value="TRANSMEMBRANE PROTEIN 19"/>
    <property type="match status" value="1"/>
</dbReference>
<dbReference type="AlphaFoldDB" id="F8AHK5"/>
<reference evidence="7 8" key="1">
    <citation type="journal article" date="2011" name="J. Bacteriol.">
        <title>Complete genome sequence of the obligate piezophilic hyperthermophilic archaeon Pyrococcus yayanosii CH1.</title>
        <authorList>
            <person name="Jun X."/>
            <person name="Lupeng L."/>
            <person name="Minjuan X."/>
            <person name="Oger P."/>
            <person name="Fengping W."/>
            <person name="Jebbar M."/>
            <person name="Xiang X."/>
        </authorList>
    </citation>
    <scope>NUCLEOTIDE SEQUENCE [LARGE SCALE GENOMIC DNA]</scope>
    <source>
        <strain evidence="8">CH1 / JCM 16557</strain>
    </source>
</reference>
<evidence type="ECO:0000256" key="6">
    <source>
        <dbReference type="SAM" id="Phobius"/>
    </source>
</evidence>
<evidence type="ECO:0000256" key="3">
    <source>
        <dbReference type="ARBA" id="ARBA00022692"/>
    </source>
</evidence>
<proteinExistence type="inferred from homology"/>
<dbReference type="OrthoDB" id="28948at2157"/>
<dbReference type="EMBL" id="CP002779">
    <property type="protein sequence ID" value="AEH25376.1"/>
    <property type="molecule type" value="Genomic_DNA"/>
</dbReference>
<comment type="subcellular location">
    <subcellularLocation>
        <location evidence="1">Membrane</location>
        <topology evidence="1">Multi-pass membrane protein</topology>
    </subcellularLocation>
</comment>
<evidence type="ECO:0000256" key="4">
    <source>
        <dbReference type="ARBA" id="ARBA00022989"/>
    </source>
</evidence>
<keyword evidence="8" id="KW-1185">Reference proteome</keyword>
<gene>
    <name evidence="7" type="ordered locus">PYCH_17170</name>
</gene>
<organism evidence="7 8">
    <name type="scientific">Pyrococcus yayanosii (strain CH1 / JCM 16557)</name>
    <dbReference type="NCBI Taxonomy" id="529709"/>
    <lineage>
        <taxon>Archaea</taxon>
        <taxon>Methanobacteriati</taxon>
        <taxon>Methanobacteriota</taxon>
        <taxon>Thermococci</taxon>
        <taxon>Thermococcales</taxon>
        <taxon>Thermococcaceae</taxon>
        <taxon>Pyrococcus</taxon>
    </lineage>
</organism>
<comment type="similarity">
    <text evidence="2">Belongs to the TMEM19 family.</text>
</comment>
<evidence type="ECO:0000256" key="1">
    <source>
        <dbReference type="ARBA" id="ARBA00004141"/>
    </source>
</evidence>
<feature type="transmembrane region" description="Helical" evidence="6">
    <location>
        <begin position="179"/>
        <end position="201"/>
    </location>
</feature>
<dbReference type="InterPro" id="IPR002794">
    <property type="entry name" value="DUF92_TMEM19"/>
</dbReference>
<protein>
    <submittedName>
        <fullName evidence="7">Integral membrane protein</fullName>
    </submittedName>
</protein>
<feature type="transmembrane region" description="Helical" evidence="6">
    <location>
        <begin position="31"/>
        <end position="59"/>
    </location>
</feature>
<dbReference type="Pfam" id="PF01940">
    <property type="entry name" value="DUF92"/>
    <property type="match status" value="1"/>
</dbReference>
<dbReference type="PANTHER" id="PTHR13353:SF5">
    <property type="entry name" value="TRANSMEMBRANE PROTEIN 19"/>
    <property type="match status" value="1"/>
</dbReference>
<dbReference type="Proteomes" id="UP000008386">
    <property type="component" value="Chromosome"/>
</dbReference>
<evidence type="ECO:0000313" key="7">
    <source>
        <dbReference type="EMBL" id="AEH25376.1"/>
    </source>
</evidence>
<dbReference type="RefSeq" id="WP_013906432.1">
    <property type="nucleotide sequence ID" value="NC_015680.1"/>
</dbReference>
<dbReference type="STRING" id="529709.PYCH_17170"/>
<dbReference type="eggNOG" id="arCOG02245">
    <property type="taxonomic scope" value="Archaea"/>
</dbReference>
<keyword evidence="5 6" id="KW-0472">Membrane</keyword>
<dbReference type="KEGG" id="pya:PYCH_17170"/>
<dbReference type="GeneID" id="10838280"/>
<accession>F8AHK5</accession>
<keyword evidence="4 6" id="KW-1133">Transmembrane helix</keyword>
<dbReference type="GO" id="GO:0016020">
    <property type="term" value="C:membrane"/>
    <property type="evidence" value="ECO:0007669"/>
    <property type="project" value="UniProtKB-SubCell"/>
</dbReference>